<accession>A0A0F9N1V9</accession>
<name>A0A0F9N1V9_9ZZZZ</name>
<sequence>MPLLWEMISARSRGVLADWQAKHYPDNPLSDPRRDIKDVTVKLEDTEEIDQIMRKAPSKSRRES</sequence>
<proteinExistence type="predicted"/>
<dbReference type="AlphaFoldDB" id="A0A0F9N1V9"/>
<comment type="caution">
    <text evidence="1">The sequence shown here is derived from an EMBL/GenBank/DDBJ whole genome shotgun (WGS) entry which is preliminary data.</text>
</comment>
<protein>
    <submittedName>
        <fullName evidence="1">Uncharacterized protein</fullName>
    </submittedName>
</protein>
<gene>
    <name evidence="1" type="ORF">LCGC14_1389760</name>
</gene>
<organism evidence="1">
    <name type="scientific">marine sediment metagenome</name>
    <dbReference type="NCBI Taxonomy" id="412755"/>
    <lineage>
        <taxon>unclassified sequences</taxon>
        <taxon>metagenomes</taxon>
        <taxon>ecological metagenomes</taxon>
    </lineage>
</organism>
<evidence type="ECO:0000313" key="1">
    <source>
        <dbReference type="EMBL" id="KKM75482.1"/>
    </source>
</evidence>
<dbReference type="EMBL" id="LAZR01008970">
    <property type="protein sequence ID" value="KKM75482.1"/>
    <property type="molecule type" value="Genomic_DNA"/>
</dbReference>
<reference evidence="1" key="1">
    <citation type="journal article" date="2015" name="Nature">
        <title>Complex archaea that bridge the gap between prokaryotes and eukaryotes.</title>
        <authorList>
            <person name="Spang A."/>
            <person name="Saw J.H."/>
            <person name="Jorgensen S.L."/>
            <person name="Zaremba-Niedzwiedzka K."/>
            <person name="Martijn J."/>
            <person name="Lind A.E."/>
            <person name="van Eijk R."/>
            <person name="Schleper C."/>
            <person name="Guy L."/>
            <person name="Ettema T.J."/>
        </authorList>
    </citation>
    <scope>NUCLEOTIDE SEQUENCE</scope>
</reference>